<dbReference type="Proteomes" id="UP001597601">
    <property type="component" value="Unassembled WGS sequence"/>
</dbReference>
<comment type="caution">
    <text evidence="3">The sequence shown here is derived from an EMBL/GenBank/DDBJ whole genome shotgun (WGS) entry which is preliminary data.</text>
</comment>
<dbReference type="Gene3D" id="3.30.530.80">
    <property type="match status" value="1"/>
</dbReference>
<dbReference type="RefSeq" id="WP_377126712.1">
    <property type="nucleotide sequence ID" value="NZ_JBHUON010000010.1"/>
</dbReference>
<feature type="chain" id="PRO_5046559089" evidence="1">
    <location>
        <begin position="19"/>
        <end position="191"/>
    </location>
</feature>
<evidence type="ECO:0000256" key="1">
    <source>
        <dbReference type="SAM" id="SignalP"/>
    </source>
</evidence>
<reference evidence="4" key="1">
    <citation type="journal article" date="2019" name="Int. J. Syst. Evol. Microbiol.">
        <title>The Global Catalogue of Microorganisms (GCM) 10K type strain sequencing project: providing services to taxonomists for standard genome sequencing and annotation.</title>
        <authorList>
            <consortium name="The Broad Institute Genomics Platform"/>
            <consortium name="The Broad Institute Genome Sequencing Center for Infectious Disease"/>
            <person name="Wu L."/>
            <person name="Ma J."/>
        </authorList>
    </citation>
    <scope>NUCLEOTIDE SEQUENCE [LARGE SCALE GENOMIC DNA]</scope>
    <source>
        <strain evidence="4">KCTC 52232</strain>
    </source>
</reference>
<dbReference type="InterPro" id="IPR027823">
    <property type="entry name" value="DUF4468"/>
</dbReference>
<accession>A0ABW5XS78</accession>
<dbReference type="Pfam" id="PF14730">
    <property type="entry name" value="DUF4468"/>
    <property type="match status" value="1"/>
</dbReference>
<keyword evidence="1" id="KW-0732">Signal</keyword>
<keyword evidence="4" id="KW-1185">Reference proteome</keyword>
<evidence type="ECO:0000313" key="3">
    <source>
        <dbReference type="EMBL" id="MFD2865067.1"/>
    </source>
</evidence>
<feature type="domain" description="DUF4468" evidence="2">
    <location>
        <begin position="37"/>
        <end position="121"/>
    </location>
</feature>
<protein>
    <submittedName>
        <fullName evidence="3">DUF4468 domain-containing protein</fullName>
    </submittedName>
</protein>
<gene>
    <name evidence="3" type="ORF">ACFSYC_10250</name>
</gene>
<sequence>MRKLMILTLVMLSSLTFAQNKDTVGLNIPQVNGMVIYKQNFNTPGKSAAALFANATAWFDKRYNGLDSVNTQDAANGRLVARGWEKLAFKGPLGLEVANRAGIKMEITAAIGSYSVKLSNIIMGYMEDPTQPRIYFTAEDLMDRVLGVKFKGESGFNPAPFNKKRSKKALESLNELVTEVMASINEGMKAN</sequence>
<dbReference type="EMBL" id="JBHUON010000010">
    <property type="protein sequence ID" value="MFD2865067.1"/>
    <property type="molecule type" value="Genomic_DNA"/>
</dbReference>
<feature type="signal peptide" evidence="1">
    <location>
        <begin position="1"/>
        <end position="18"/>
    </location>
</feature>
<proteinExistence type="predicted"/>
<evidence type="ECO:0000259" key="2">
    <source>
        <dbReference type="Pfam" id="PF14730"/>
    </source>
</evidence>
<evidence type="ECO:0000313" key="4">
    <source>
        <dbReference type="Proteomes" id="UP001597601"/>
    </source>
</evidence>
<organism evidence="3 4">
    <name type="scientific">Mucilaginibacter antarcticus</name>
    <dbReference type="NCBI Taxonomy" id="1855725"/>
    <lineage>
        <taxon>Bacteria</taxon>
        <taxon>Pseudomonadati</taxon>
        <taxon>Bacteroidota</taxon>
        <taxon>Sphingobacteriia</taxon>
        <taxon>Sphingobacteriales</taxon>
        <taxon>Sphingobacteriaceae</taxon>
        <taxon>Mucilaginibacter</taxon>
    </lineage>
</organism>
<name>A0ABW5XS78_9SPHI</name>